<reference evidence="1" key="1">
    <citation type="submission" date="2021-06" db="EMBL/GenBank/DDBJ databases">
        <authorList>
            <consortium name="Wellcome Sanger Institute Data Sharing"/>
        </authorList>
    </citation>
    <scope>NUCLEOTIDE SEQUENCE [LARGE SCALE GENOMIC DNA]</scope>
</reference>
<reference evidence="1" key="2">
    <citation type="submission" date="2025-08" db="UniProtKB">
        <authorList>
            <consortium name="Ensembl"/>
        </authorList>
    </citation>
    <scope>IDENTIFICATION</scope>
</reference>
<proteinExistence type="predicted"/>
<evidence type="ECO:0000313" key="1">
    <source>
        <dbReference type="Ensembl" id="ENSECRP00000020435.1"/>
    </source>
</evidence>
<dbReference type="Proteomes" id="UP000694620">
    <property type="component" value="Chromosome 16"/>
</dbReference>
<name>A0A8C4SRI8_ERPCA</name>
<evidence type="ECO:0000313" key="2">
    <source>
        <dbReference type="Proteomes" id="UP000694620"/>
    </source>
</evidence>
<protein>
    <submittedName>
        <fullName evidence="1">Uncharacterized protein</fullName>
    </submittedName>
</protein>
<dbReference type="Ensembl" id="ENSECRT00000020877.1">
    <property type="protein sequence ID" value="ENSECRP00000020435.1"/>
    <property type="gene ID" value="ENSECRG00000013725.1"/>
</dbReference>
<keyword evidence="2" id="KW-1185">Reference proteome</keyword>
<dbReference type="AlphaFoldDB" id="A0A8C4SRI8"/>
<sequence>MCETMACTDSGTLLNYSMFGPGLMKQLGTIVVSCQHCCPIYTHVISYRYVNVVPLKFKKTFLNQFNPIQGCRGPELILAAVSRTQIWEFHKNLGESRLCFKHY</sequence>
<reference evidence="1" key="3">
    <citation type="submission" date="2025-09" db="UniProtKB">
        <authorList>
            <consortium name="Ensembl"/>
        </authorList>
    </citation>
    <scope>IDENTIFICATION</scope>
</reference>
<accession>A0A8C4SRI8</accession>
<organism evidence="1 2">
    <name type="scientific">Erpetoichthys calabaricus</name>
    <name type="common">Rope fish</name>
    <name type="synonym">Calamoichthys calabaricus</name>
    <dbReference type="NCBI Taxonomy" id="27687"/>
    <lineage>
        <taxon>Eukaryota</taxon>
        <taxon>Metazoa</taxon>
        <taxon>Chordata</taxon>
        <taxon>Craniata</taxon>
        <taxon>Vertebrata</taxon>
        <taxon>Euteleostomi</taxon>
        <taxon>Actinopterygii</taxon>
        <taxon>Polypteriformes</taxon>
        <taxon>Polypteridae</taxon>
        <taxon>Erpetoichthys</taxon>
    </lineage>
</organism>